<evidence type="ECO:0000256" key="1">
    <source>
        <dbReference type="SAM" id="SignalP"/>
    </source>
</evidence>
<organism evidence="2 3">
    <name type="scientific">Porites lobata</name>
    <dbReference type="NCBI Taxonomy" id="104759"/>
    <lineage>
        <taxon>Eukaryota</taxon>
        <taxon>Metazoa</taxon>
        <taxon>Cnidaria</taxon>
        <taxon>Anthozoa</taxon>
        <taxon>Hexacorallia</taxon>
        <taxon>Scleractinia</taxon>
        <taxon>Fungiina</taxon>
        <taxon>Poritidae</taxon>
        <taxon>Porites</taxon>
    </lineage>
</organism>
<comment type="caution">
    <text evidence="2">The sequence shown here is derived from an EMBL/GenBank/DDBJ whole genome shotgun (WGS) entry which is preliminary data.</text>
</comment>
<dbReference type="EMBL" id="CALNXK010000007">
    <property type="protein sequence ID" value="CAH3039525.1"/>
    <property type="molecule type" value="Genomic_DNA"/>
</dbReference>
<keyword evidence="1" id="KW-0732">Signal</keyword>
<keyword evidence="3" id="KW-1185">Reference proteome</keyword>
<protein>
    <submittedName>
        <fullName evidence="2">Uncharacterized protein</fullName>
    </submittedName>
</protein>
<proteinExistence type="predicted"/>
<gene>
    <name evidence="2" type="ORF">PLOB_00042741</name>
</gene>
<sequence>MKIALILLPFLLVSIMVIECQGKGTKKGKQATISEENIKDFAKKPGITKSSMEDDNNGEEELPDWFKKLLQQGKALQAAARSKEKKNDLIVGNVSSDSQLENELPTADVDTLINSFGQLGTQATGATKGLTELRENWNELPLESQVKLRKVLQSAASNIESFTNTGDDEMAAILGALDMVSKMAPVAGPHGAFLSAFSNFASGLFSLFGEGAPVKKPIGKIVEEKIEKALEKSRQNDLTNQAQATIQLFYVSKAYLDSFASDGRELEDHEVRSIETHVPMATGVPFMGILAAEIDRLLKANKKNANDAKQILKYIELYTTMAVLKDITLQEMAFLMPASHKRIRDGMISVQEMFREYEKSLLKFLHEGNAGKMALVYYDPDLNPVTDSYLTKVLKVPDYDRSMAGIWCLTPRGSNYPVEARKRPENFVTENHPYIAASGSGCHWKLVPHGNNLYTVVNKEDCSTSARYCGKYLSFDTYRGGFLYLKTYSMLTLEPDAALWEIDGPSNAKIRCKYGCGDNEEWRNYEIDMYDDTWHYKTFSRNPPVYTIHLFQLKDRGSTVWSITKKRLAYVKMQKFKMFIAPLTVFVLFLIKLQWPKNEKSTPAERCGPPSKPQTLERRVSLLGATLPDETRTGEYIEQ</sequence>
<evidence type="ECO:0000313" key="2">
    <source>
        <dbReference type="EMBL" id="CAH3039525.1"/>
    </source>
</evidence>
<reference evidence="2 3" key="1">
    <citation type="submission" date="2022-05" db="EMBL/GenBank/DDBJ databases">
        <authorList>
            <consortium name="Genoscope - CEA"/>
            <person name="William W."/>
        </authorList>
    </citation>
    <scope>NUCLEOTIDE SEQUENCE [LARGE SCALE GENOMIC DNA]</scope>
</reference>
<evidence type="ECO:0000313" key="3">
    <source>
        <dbReference type="Proteomes" id="UP001159405"/>
    </source>
</evidence>
<name>A0ABN8MZS6_9CNID</name>
<dbReference type="Proteomes" id="UP001159405">
    <property type="component" value="Unassembled WGS sequence"/>
</dbReference>
<accession>A0ABN8MZS6</accession>
<feature type="chain" id="PRO_5046022309" evidence="1">
    <location>
        <begin position="23"/>
        <end position="639"/>
    </location>
</feature>
<feature type="signal peptide" evidence="1">
    <location>
        <begin position="1"/>
        <end position="22"/>
    </location>
</feature>